<organism evidence="1 2">
    <name type="scientific">Tessaracoccus bendigoensis DSM 12906</name>
    <dbReference type="NCBI Taxonomy" id="1123357"/>
    <lineage>
        <taxon>Bacteria</taxon>
        <taxon>Bacillati</taxon>
        <taxon>Actinomycetota</taxon>
        <taxon>Actinomycetes</taxon>
        <taxon>Propionibacteriales</taxon>
        <taxon>Propionibacteriaceae</taxon>
        <taxon>Tessaracoccus</taxon>
    </lineage>
</organism>
<dbReference type="AlphaFoldDB" id="A0A1M6HD02"/>
<evidence type="ECO:0008006" key="3">
    <source>
        <dbReference type="Google" id="ProtNLM"/>
    </source>
</evidence>
<dbReference type="STRING" id="1123357.SAMN02745244_01946"/>
<gene>
    <name evidence="1" type="ORF">SAMN02745244_01946</name>
</gene>
<evidence type="ECO:0000313" key="1">
    <source>
        <dbReference type="EMBL" id="SHJ20097.1"/>
    </source>
</evidence>
<sequence>MAPAVLVGALVGMAVIGKVPQRLFDIVTLLTSVIAAGALIVL</sequence>
<proteinExistence type="predicted"/>
<reference evidence="2" key="1">
    <citation type="submission" date="2016-11" db="EMBL/GenBank/DDBJ databases">
        <authorList>
            <person name="Varghese N."/>
            <person name="Submissions S."/>
        </authorList>
    </citation>
    <scope>NUCLEOTIDE SEQUENCE [LARGE SCALE GENOMIC DNA]</scope>
    <source>
        <strain evidence="2">DSM 12906</strain>
    </source>
</reference>
<dbReference type="Proteomes" id="UP000184512">
    <property type="component" value="Unassembled WGS sequence"/>
</dbReference>
<dbReference type="RefSeq" id="WP_281249274.1">
    <property type="nucleotide sequence ID" value="NZ_FQZG01000032.1"/>
</dbReference>
<name>A0A1M6HD02_9ACTN</name>
<protein>
    <recommendedName>
        <fullName evidence="3">Sulfite exporter TauE/SafE</fullName>
    </recommendedName>
</protein>
<keyword evidence="2" id="KW-1185">Reference proteome</keyword>
<dbReference type="EMBL" id="FQZG01000032">
    <property type="protein sequence ID" value="SHJ20097.1"/>
    <property type="molecule type" value="Genomic_DNA"/>
</dbReference>
<evidence type="ECO:0000313" key="2">
    <source>
        <dbReference type="Proteomes" id="UP000184512"/>
    </source>
</evidence>
<accession>A0A1M6HD02</accession>